<dbReference type="OrthoDB" id="9766710at2"/>
<feature type="repeat" description="TPR" evidence="3">
    <location>
        <begin position="520"/>
        <end position="553"/>
    </location>
</feature>
<dbReference type="EMBL" id="QANS01000001">
    <property type="protein sequence ID" value="PTU32826.1"/>
    <property type="molecule type" value="Genomic_DNA"/>
</dbReference>
<accession>A0A2T5MJR7</accession>
<evidence type="ECO:0000256" key="1">
    <source>
        <dbReference type="ARBA" id="ARBA00022737"/>
    </source>
</evidence>
<feature type="coiled-coil region" evidence="4">
    <location>
        <begin position="292"/>
        <end position="319"/>
    </location>
</feature>
<dbReference type="PROSITE" id="PS50005">
    <property type="entry name" value="TPR"/>
    <property type="match status" value="3"/>
</dbReference>
<evidence type="ECO:0000256" key="5">
    <source>
        <dbReference type="SAM" id="SignalP"/>
    </source>
</evidence>
<feature type="signal peptide" evidence="5">
    <location>
        <begin position="1"/>
        <end position="32"/>
    </location>
</feature>
<gene>
    <name evidence="6" type="ORF">CJD38_01560</name>
</gene>
<protein>
    <recommendedName>
        <fullName evidence="8">Tetratricopeptide repeat protein</fullName>
    </recommendedName>
</protein>
<dbReference type="InterPro" id="IPR052346">
    <property type="entry name" value="O-mannosyl-transferase_TMTC"/>
</dbReference>
<dbReference type="SMART" id="SM00028">
    <property type="entry name" value="TPR"/>
    <property type="match status" value="7"/>
</dbReference>
<evidence type="ECO:0008006" key="8">
    <source>
        <dbReference type="Google" id="ProtNLM"/>
    </source>
</evidence>
<dbReference type="PANTHER" id="PTHR44227:SF3">
    <property type="entry name" value="PROTEIN O-MANNOSYL-TRANSFERASE TMTC4"/>
    <property type="match status" value="1"/>
</dbReference>
<dbReference type="Proteomes" id="UP000244248">
    <property type="component" value="Unassembled WGS sequence"/>
</dbReference>
<dbReference type="PANTHER" id="PTHR44227">
    <property type="match status" value="1"/>
</dbReference>
<evidence type="ECO:0000313" key="6">
    <source>
        <dbReference type="EMBL" id="PTU32826.1"/>
    </source>
</evidence>
<sequence>MNSTPIFRPFVRPFALTLIAAALTLAGATAHAADASKKAEMDAQVHIMTGEMAAGRDQPALAASEFLKALETIKDPDLANRATSLALSAQDADLSLATAKRWLELEPNAQEAREVIARVSLLKGDTAEAYKQCEAIITGVAGGEDDGFMQIARLLSLANESQADNALKVMNQLVVKWPQSAAAHHARSLLELRFNRNALAYTSAQQAIHLDPLNKEHRMLLVGVLVKQGKIAEADEQFEQTVKDDPKITEMRMGYAKLLLESDQRDAARVQIRLVLKDKPDHIDAHYALGVMAFNDRDYDEAEQEYKRLLNTKRSIDAAYQLGRVEEARKNYAQALNWYEQVTKGEVAIDAVVRRAYVLAQVKQLDAAQSLMVQLRDELPQFEQRFYLAEGDLLLSAGENDRALKLYNESLTALPDDIDLLYGRSLVYERTGKIEQAEKDLRAMLAKDADDSRAMNALGYMLTVHTQRYEEANKLISRALEISPNDPAVMDSLGWVQFKLGKKDEARATLQKAFDKFPDPEVAAHLGEVLWSLGEKEKARALWDQAMQQSPDATALRATIDRLTK</sequence>
<keyword evidence="7" id="KW-1185">Reference proteome</keyword>
<proteinExistence type="predicted"/>
<reference evidence="6 7" key="1">
    <citation type="submission" date="2018-04" db="EMBL/GenBank/DDBJ databases">
        <title>Novel species isolated from glacier.</title>
        <authorList>
            <person name="Liu Q."/>
            <person name="Xin Y.-H."/>
        </authorList>
    </citation>
    <scope>NUCLEOTIDE SEQUENCE [LARGE SCALE GENOMIC DNA]</scope>
    <source>
        <strain evidence="6 7">GT1R17</strain>
    </source>
</reference>
<keyword evidence="2 3" id="KW-0802">TPR repeat</keyword>
<dbReference type="InterPro" id="IPR011990">
    <property type="entry name" value="TPR-like_helical_dom_sf"/>
</dbReference>
<dbReference type="RefSeq" id="WP_107938534.1">
    <property type="nucleotide sequence ID" value="NZ_QANS01000001.1"/>
</dbReference>
<evidence type="ECO:0000256" key="2">
    <source>
        <dbReference type="ARBA" id="ARBA00022803"/>
    </source>
</evidence>
<evidence type="ECO:0000313" key="7">
    <source>
        <dbReference type="Proteomes" id="UP000244248"/>
    </source>
</evidence>
<dbReference type="Pfam" id="PF14559">
    <property type="entry name" value="TPR_19"/>
    <property type="match status" value="3"/>
</dbReference>
<comment type="caution">
    <text evidence="6">The sequence shown here is derived from an EMBL/GenBank/DDBJ whole genome shotgun (WGS) entry which is preliminary data.</text>
</comment>
<dbReference type="GO" id="GO:0035269">
    <property type="term" value="P:protein O-linked glycosylation via mannose"/>
    <property type="evidence" value="ECO:0007669"/>
    <property type="project" value="TreeGrafter"/>
</dbReference>
<keyword evidence="1" id="KW-0677">Repeat</keyword>
<feature type="repeat" description="TPR" evidence="3">
    <location>
        <begin position="384"/>
        <end position="417"/>
    </location>
</feature>
<name>A0A2T5MJR7_9GAMM</name>
<organism evidence="6 7">
    <name type="scientific">Stenotrophobium rhamnosiphilum</name>
    <dbReference type="NCBI Taxonomy" id="2029166"/>
    <lineage>
        <taxon>Bacteria</taxon>
        <taxon>Pseudomonadati</taxon>
        <taxon>Pseudomonadota</taxon>
        <taxon>Gammaproteobacteria</taxon>
        <taxon>Nevskiales</taxon>
        <taxon>Nevskiaceae</taxon>
        <taxon>Stenotrophobium</taxon>
    </lineage>
</organism>
<dbReference type="GO" id="GO:0030968">
    <property type="term" value="P:endoplasmic reticulum unfolded protein response"/>
    <property type="evidence" value="ECO:0007669"/>
    <property type="project" value="TreeGrafter"/>
</dbReference>
<evidence type="ECO:0000256" key="3">
    <source>
        <dbReference type="PROSITE-ProRule" id="PRU00339"/>
    </source>
</evidence>
<feature type="repeat" description="TPR" evidence="3">
    <location>
        <begin position="283"/>
        <end position="316"/>
    </location>
</feature>
<dbReference type="Gene3D" id="1.25.40.10">
    <property type="entry name" value="Tetratricopeptide repeat domain"/>
    <property type="match status" value="3"/>
</dbReference>
<dbReference type="SUPFAM" id="SSF48452">
    <property type="entry name" value="TPR-like"/>
    <property type="match status" value="4"/>
</dbReference>
<dbReference type="GO" id="GO:0000030">
    <property type="term" value="F:mannosyltransferase activity"/>
    <property type="evidence" value="ECO:0007669"/>
    <property type="project" value="TreeGrafter"/>
</dbReference>
<keyword evidence="5" id="KW-0732">Signal</keyword>
<feature type="chain" id="PRO_5015427611" description="Tetratricopeptide repeat protein" evidence="5">
    <location>
        <begin position="33"/>
        <end position="565"/>
    </location>
</feature>
<keyword evidence="4" id="KW-0175">Coiled coil</keyword>
<dbReference type="AlphaFoldDB" id="A0A2T5MJR7"/>
<evidence type="ECO:0000256" key="4">
    <source>
        <dbReference type="SAM" id="Coils"/>
    </source>
</evidence>
<dbReference type="InterPro" id="IPR019734">
    <property type="entry name" value="TPR_rpt"/>
</dbReference>